<dbReference type="Proteomes" id="UP000663760">
    <property type="component" value="Chromosome 2"/>
</dbReference>
<feature type="region of interest" description="Disordered" evidence="1">
    <location>
        <begin position="1"/>
        <end position="29"/>
    </location>
</feature>
<evidence type="ECO:0000256" key="1">
    <source>
        <dbReference type="SAM" id="MobiDB-lite"/>
    </source>
</evidence>
<organism evidence="3 4">
    <name type="scientific">Spirodela intermedia</name>
    <name type="common">Intermediate duckweed</name>
    <dbReference type="NCBI Taxonomy" id="51605"/>
    <lineage>
        <taxon>Eukaryota</taxon>
        <taxon>Viridiplantae</taxon>
        <taxon>Streptophyta</taxon>
        <taxon>Embryophyta</taxon>
        <taxon>Tracheophyta</taxon>
        <taxon>Spermatophyta</taxon>
        <taxon>Magnoliopsida</taxon>
        <taxon>Liliopsida</taxon>
        <taxon>Araceae</taxon>
        <taxon>Lemnoideae</taxon>
        <taxon>Spirodela</taxon>
    </lineage>
</organism>
<dbReference type="AlphaFoldDB" id="A0A7I8K2S7"/>
<dbReference type="PANTHER" id="PTHR34064:SF3">
    <property type="entry name" value="OS04G0672300 PROTEIN"/>
    <property type="match status" value="1"/>
</dbReference>
<gene>
    <name evidence="3" type="ORF">SI8410_02002512</name>
</gene>
<keyword evidence="2" id="KW-0812">Transmembrane</keyword>
<dbReference type="OrthoDB" id="1928523at2759"/>
<dbReference type="EMBL" id="LR746265">
    <property type="protein sequence ID" value="CAA7391149.1"/>
    <property type="molecule type" value="Genomic_DNA"/>
</dbReference>
<accession>A0A7I8K2S7</accession>
<keyword evidence="2" id="KW-0472">Membrane</keyword>
<feature type="transmembrane region" description="Helical" evidence="2">
    <location>
        <begin position="86"/>
        <end position="108"/>
    </location>
</feature>
<evidence type="ECO:0000256" key="2">
    <source>
        <dbReference type="SAM" id="Phobius"/>
    </source>
</evidence>
<evidence type="ECO:0000313" key="4">
    <source>
        <dbReference type="Proteomes" id="UP000663760"/>
    </source>
</evidence>
<evidence type="ECO:0000313" key="3">
    <source>
        <dbReference type="EMBL" id="CAA7391149.1"/>
    </source>
</evidence>
<keyword evidence="2" id="KW-1133">Transmembrane helix</keyword>
<sequence>MTKALSRKGSSRMERRGPEEQEPDDASKKFTVKVVSSQLDQFKHPLAASRALATANSAASVPSLADAGEGKCRRFNRLTAVHPRKILLFFATMSSVGTMILIYCTLAINRRGES</sequence>
<proteinExistence type="predicted"/>
<reference evidence="3" key="1">
    <citation type="submission" date="2020-02" db="EMBL/GenBank/DDBJ databases">
        <authorList>
            <person name="Scholz U."/>
            <person name="Mascher M."/>
            <person name="Fiebig A."/>
        </authorList>
    </citation>
    <scope>NUCLEOTIDE SEQUENCE</scope>
</reference>
<keyword evidence="4" id="KW-1185">Reference proteome</keyword>
<dbReference type="PANTHER" id="PTHR34064">
    <property type="entry name" value="OS04G0672300 PROTEIN"/>
    <property type="match status" value="1"/>
</dbReference>
<name>A0A7I8K2S7_SPIIN</name>
<protein>
    <submittedName>
        <fullName evidence="3">Uncharacterized protein</fullName>
    </submittedName>
</protein>
<feature type="compositionally biased region" description="Basic residues" evidence="1">
    <location>
        <begin position="1"/>
        <end position="10"/>
    </location>
</feature>